<reference evidence="1 2" key="1">
    <citation type="submission" date="2016-05" db="EMBL/GenBank/DDBJ databases">
        <title>Microbial solvent formation.</title>
        <authorList>
            <person name="Poehlein A."/>
            <person name="Montoya Solano J.D."/>
            <person name="Flitsch S."/>
            <person name="Krabben P."/>
            <person name="Duerre P."/>
            <person name="Daniel R."/>
        </authorList>
    </citation>
    <scope>NUCLEOTIDE SEQUENCE [LARGE SCALE GENOMIC DNA]</scope>
    <source>
        <strain evidence="1 2">DSM 2619</strain>
    </source>
</reference>
<dbReference type="AlphaFoldDB" id="A0A1S8SX71"/>
<accession>A0A1S8SX71</accession>
<evidence type="ECO:0000313" key="1">
    <source>
        <dbReference type="EMBL" id="OOM70002.1"/>
    </source>
</evidence>
<dbReference type="EMBL" id="LZZM01000245">
    <property type="protein sequence ID" value="OOM70002.1"/>
    <property type="molecule type" value="Genomic_DNA"/>
</dbReference>
<protein>
    <submittedName>
        <fullName evidence="1">Uncharacterized protein</fullName>
    </submittedName>
</protein>
<sequence>MAKILDSSSISGNISKMIETPDYFFINGQVYDKNTLSPDPFDFCPVTSSALNEMSLAQTAYVNGNWERQKTTNGYMIDSTDPSTCYVVTQGTFGSSPAAIYKLTKDANGTWINIPYPDWSTSYSPFMDMISQDSQKIYYTIHRIAGGSYVYIGQLNKITMKSVVTNLGNVGTVRILKDTDMYIYFTCSSVNNSIINVGKYDKVANAVTWLLADKLTAGNSYNFEASDMNNSGVFYSVRDGLGMGMNDHYVGIRKFVLDISKDTVLTSNVNLDTSLYPLGKIPLVTSATMGVTHTLLRHTDASTGKNYMTHIIYNGGNGGNYTSVSDSALYTYEIVDDSNWKLVSYTSFNPVIYRTFLPVLNNQTIMLAYESGCHIYTWDSGTASYKKVSSFNSPIGAVGIDSNNNIYIQYADTSIEMISNVMPITVFADFEEDVYSYNGTDITTNIIAYVKNYQGKYLPASIQINLYGNCKFADDHKRIKTVTTTNLDKLTIPVTIYDTGNLRVSVKIL</sequence>
<dbReference type="Proteomes" id="UP000190890">
    <property type="component" value="Unassembled WGS sequence"/>
</dbReference>
<name>A0A1S8SX71_9CLOT</name>
<dbReference type="STRING" id="29367.CLPUN_53340"/>
<gene>
    <name evidence="1" type="ORF">CLPUN_53340</name>
</gene>
<dbReference type="OrthoDB" id="1926192at2"/>
<evidence type="ECO:0000313" key="2">
    <source>
        <dbReference type="Proteomes" id="UP000190890"/>
    </source>
</evidence>
<comment type="caution">
    <text evidence="1">The sequence shown here is derived from an EMBL/GenBank/DDBJ whole genome shotgun (WGS) entry which is preliminary data.</text>
</comment>
<dbReference type="RefSeq" id="WP_077850206.1">
    <property type="nucleotide sequence ID" value="NZ_LZZM01000245.1"/>
</dbReference>
<organism evidence="1 2">
    <name type="scientific">Clostridium puniceum</name>
    <dbReference type="NCBI Taxonomy" id="29367"/>
    <lineage>
        <taxon>Bacteria</taxon>
        <taxon>Bacillati</taxon>
        <taxon>Bacillota</taxon>
        <taxon>Clostridia</taxon>
        <taxon>Eubacteriales</taxon>
        <taxon>Clostridiaceae</taxon>
        <taxon>Clostridium</taxon>
    </lineage>
</organism>
<keyword evidence="2" id="KW-1185">Reference proteome</keyword>
<proteinExistence type="predicted"/>